<evidence type="ECO:0000256" key="1">
    <source>
        <dbReference type="ARBA" id="ARBA00022630"/>
    </source>
</evidence>
<proteinExistence type="predicted"/>
<dbReference type="InterPro" id="IPR036683">
    <property type="entry name" value="CO_DH_flav_C_dom_sf"/>
</dbReference>
<sequence length="275" mass="30082">MKAASFDYVRASSKKEVLRLLHEHGEDARLLAGGQSLMATLNMRLTQPKVVIDINRVEELNRIRNEGGYLAVGAAVRQVQLTDRAELAREVPLLARALPWIGHFQTRNRGTVCGSVAHADPSAEIPLCLVTLGGSVVLESLKGKRREVPAAKFFQGLLTTDRQPKELISEVRFPLAQDGTDYRFQEIAMRHGDFALVALALCLRADGAHLGVGGVADRPVAQTLPLGDELPAALNTLAWSLGAQDDVHASAAYRRQLVRELGQRLIEEPSHARPR</sequence>
<evidence type="ECO:0000256" key="3">
    <source>
        <dbReference type="ARBA" id="ARBA00023002"/>
    </source>
</evidence>
<comment type="caution">
    <text evidence="5">The sequence shown here is derived from an EMBL/GenBank/DDBJ whole genome shotgun (WGS) entry which is preliminary data.</text>
</comment>
<protein>
    <submittedName>
        <fullName evidence="5">FAD binding domain-containing protein</fullName>
    </submittedName>
</protein>
<evidence type="ECO:0000313" key="6">
    <source>
        <dbReference type="Proteomes" id="UP001108027"/>
    </source>
</evidence>
<dbReference type="InterPro" id="IPR051312">
    <property type="entry name" value="Diverse_Substr_Oxidored"/>
</dbReference>
<keyword evidence="6" id="KW-1185">Reference proteome</keyword>
<dbReference type="PROSITE" id="PS51387">
    <property type="entry name" value="FAD_PCMH"/>
    <property type="match status" value="1"/>
</dbReference>
<dbReference type="GO" id="GO:0016491">
    <property type="term" value="F:oxidoreductase activity"/>
    <property type="evidence" value="ECO:0007669"/>
    <property type="project" value="UniProtKB-KW"/>
</dbReference>
<dbReference type="Gene3D" id="3.30.390.50">
    <property type="entry name" value="CO dehydrogenase flavoprotein, C-terminal domain"/>
    <property type="match status" value="1"/>
</dbReference>
<dbReference type="AlphaFoldDB" id="A0A9Q3YM84"/>
<dbReference type="Proteomes" id="UP001108027">
    <property type="component" value="Unassembled WGS sequence"/>
</dbReference>
<keyword evidence="3" id="KW-0560">Oxidoreductase</keyword>
<keyword evidence="2" id="KW-0274">FAD</keyword>
<accession>A0A9Q3YM84</accession>
<dbReference type="InterPro" id="IPR005107">
    <property type="entry name" value="CO_DH_flav_C"/>
</dbReference>
<evidence type="ECO:0000256" key="2">
    <source>
        <dbReference type="ARBA" id="ARBA00022827"/>
    </source>
</evidence>
<dbReference type="EMBL" id="JAJGNA010000007">
    <property type="protein sequence ID" value="MCC4308549.1"/>
    <property type="molecule type" value="Genomic_DNA"/>
</dbReference>
<dbReference type="GO" id="GO:0071949">
    <property type="term" value="F:FAD binding"/>
    <property type="evidence" value="ECO:0007669"/>
    <property type="project" value="InterPro"/>
</dbReference>
<feature type="domain" description="FAD-binding PCMH-type" evidence="4">
    <location>
        <begin position="1"/>
        <end position="178"/>
    </location>
</feature>
<dbReference type="SUPFAM" id="SSF55447">
    <property type="entry name" value="CO dehydrogenase flavoprotein C-terminal domain-like"/>
    <property type="match status" value="1"/>
</dbReference>
<dbReference type="Gene3D" id="3.30.465.10">
    <property type="match status" value="1"/>
</dbReference>
<organism evidence="5 6">
    <name type="scientific">Alloalcanivorax marinus</name>
    <dbReference type="NCBI Taxonomy" id="1177169"/>
    <lineage>
        <taxon>Bacteria</taxon>
        <taxon>Pseudomonadati</taxon>
        <taxon>Pseudomonadota</taxon>
        <taxon>Gammaproteobacteria</taxon>
        <taxon>Oceanospirillales</taxon>
        <taxon>Alcanivoracaceae</taxon>
        <taxon>Alloalcanivorax</taxon>
    </lineage>
</organism>
<dbReference type="RefSeq" id="WP_228233714.1">
    <property type="nucleotide sequence ID" value="NZ_JAJGNA010000007.1"/>
</dbReference>
<dbReference type="InterPro" id="IPR016169">
    <property type="entry name" value="FAD-bd_PCMH_sub2"/>
</dbReference>
<keyword evidence="1" id="KW-0285">Flavoprotein</keyword>
<dbReference type="InterPro" id="IPR016166">
    <property type="entry name" value="FAD-bd_PCMH"/>
</dbReference>
<dbReference type="Gene3D" id="3.30.43.10">
    <property type="entry name" value="Uridine Diphospho-n-acetylenolpyruvylglucosamine Reductase, domain 2"/>
    <property type="match status" value="1"/>
</dbReference>
<dbReference type="Pfam" id="PF00941">
    <property type="entry name" value="FAD_binding_5"/>
    <property type="match status" value="1"/>
</dbReference>
<reference evidence="5" key="1">
    <citation type="submission" date="2021-10" db="EMBL/GenBank/DDBJ databases">
        <title>The diversity and Nitrogen Metabolism of Culturable Nitrate-Utilizing Bacteria Within the Oxygen Minimum Zone of the Changjiang (Yangtze River)Estuary.</title>
        <authorList>
            <person name="Zhang D."/>
            <person name="Zheng J."/>
            <person name="Liu S."/>
            <person name="He W."/>
        </authorList>
    </citation>
    <scope>NUCLEOTIDE SEQUENCE</scope>
    <source>
        <strain evidence="5">FXH-223</strain>
    </source>
</reference>
<evidence type="ECO:0000259" key="4">
    <source>
        <dbReference type="PROSITE" id="PS51387"/>
    </source>
</evidence>
<name>A0A9Q3YM84_9GAMM</name>
<dbReference type="PANTHER" id="PTHR42659:SF2">
    <property type="entry name" value="XANTHINE DEHYDROGENASE SUBUNIT C-RELATED"/>
    <property type="match status" value="1"/>
</dbReference>
<evidence type="ECO:0000313" key="5">
    <source>
        <dbReference type="EMBL" id="MCC4308549.1"/>
    </source>
</evidence>
<dbReference type="InterPro" id="IPR036318">
    <property type="entry name" value="FAD-bd_PCMH-like_sf"/>
</dbReference>
<dbReference type="InterPro" id="IPR002346">
    <property type="entry name" value="Mopterin_DH_FAD-bd"/>
</dbReference>
<dbReference type="SUPFAM" id="SSF56176">
    <property type="entry name" value="FAD-binding/transporter-associated domain-like"/>
    <property type="match status" value="1"/>
</dbReference>
<dbReference type="PANTHER" id="PTHR42659">
    <property type="entry name" value="XANTHINE DEHYDROGENASE SUBUNIT C-RELATED"/>
    <property type="match status" value="1"/>
</dbReference>
<gene>
    <name evidence="5" type="ORF">LL252_08185</name>
</gene>
<dbReference type="SMART" id="SM01092">
    <property type="entry name" value="CO_deh_flav_C"/>
    <property type="match status" value="1"/>
</dbReference>
<dbReference type="InterPro" id="IPR016167">
    <property type="entry name" value="FAD-bd_PCMH_sub1"/>
</dbReference>